<dbReference type="InterPro" id="IPR025932">
    <property type="entry name" value="Trypano_VSG_B_N_dom"/>
</dbReference>
<evidence type="ECO:0000259" key="9">
    <source>
        <dbReference type="Pfam" id="PF13206"/>
    </source>
</evidence>
<evidence type="ECO:0000256" key="2">
    <source>
        <dbReference type="ARBA" id="ARBA00004609"/>
    </source>
</evidence>
<keyword evidence="8" id="KW-0449">Lipoprotein</keyword>
<organism evidence="10">
    <name type="scientific">Trypanosoma brucei</name>
    <dbReference type="NCBI Taxonomy" id="5691"/>
    <lineage>
        <taxon>Eukaryota</taxon>
        <taxon>Discoba</taxon>
        <taxon>Euglenozoa</taxon>
        <taxon>Kinetoplastea</taxon>
        <taxon>Metakinetoplastina</taxon>
        <taxon>Trypanosomatida</taxon>
        <taxon>Trypanosomatidae</taxon>
        <taxon>Trypanosoma</taxon>
    </lineage>
</organism>
<evidence type="ECO:0000313" key="10">
    <source>
        <dbReference type="EMBL" id="AGH59351.1"/>
    </source>
</evidence>
<dbReference type="GO" id="GO:0098552">
    <property type="term" value="C:side of membrane"/>
    <property type="evidence" value="ECO:0007669"/>
    <property type="project" value="UniProtKB-KW"/>
</dbReference>
<keyword evidence="7" id="KW-0325">Glycoprotein</keyword>
<comment type="subcellular location">
    <subcellularLocation>
        <location evidence="2">Cell membrane</location>
        <topology evidence="2">Lipid-anchor</topology>
        <topology evidence="2">GPI-anchor</topology>
    </subcellularLocation>
</comment>
<protein>
    <submittedName>
        <fullName evidence="10">Variant surface glycoprotein 3313</fullName>
    </submittedName>
</protein>
<sequence>METLMKMNMSTADNDWLTLFKGGAKKTKRENKKDGYTEENLKNDRATKWDKWVETKEKLTQPENGKNWLAKHSPPASGWERNQAHAIINSSLTEAIEMKGQMDAAIADAAGTHPEAAKNLVLQPVFGETTKPGRAEPGKKVAVKNSWSGICGTNCAKSIVSDMLCICGEASSDEAQVCHTSNLAINWATEALSSVPTILEQYPSGAKHKITAGGLRGLVERISGQLRHATTTGALCSYLGAVGAECACDGGSNDQACVEYIALKQHIFNRTIHRPCWVPLQFSAVSVEAEQ</sequence>
<evidence type="ECO:0000256" key="3">
    <source>
        <dbReference type="ARBA" id="ARBA00022475"/>
    </source>
</evidence>
<evidence type="ECO:0000256" key="4">
    <source>
        <dbReference type="ARBA" id="ARBA00022622"/>
    </source>
</evidence>
<proteinExistence type="predicted"/>
<keyword evidence="3" id="KW-1003">Cell membrane</keyword>
<comment type="function">
    <text evidence="1">VSG forms a coat on the surface of the parasite. The trypanosome evades the immune response of the host by expressing a series of antigenically distinct VSGs from an estimated 1000 VSG genes.</text>
</comment>
<evidence type="ECO:0000256" key="6">
    <source>
        <dbReference type="ARBA" id="ARBA00023136"/>
    </source>
</evidence>
<evidence type="ECO:0000256" key="1">
    <source>
        <dbReference type="ARBA" id="ARBA00002523"/>
    </source>
</evidence>
<dbReference type="AlphaFoldDB" id="M4SVN3"/>
<dbReference type="VEuPathDB" id="TriTrypDB:Tb927.11.18290"/>
<name>M4SVN3_9TRYP</name>
<accession>M4SVN3</accession>
<evidence type="ECO:0000256" key="7">
    <source>
        <dbReference type="ARBA" id="ARBA00023180"/>
    </source>
</evidence>
<feature type="non-terminal residue" evidence="10">
    <location>
        <position position="1"/>
    </location>
</feature>
<keyword evidence="4" id="KW-0336">GPI-anchor</keyword>
<reference evidence="10" key="1">
    <citation type="submission" date="2013-02" db="EMBL/GenBank/DDBJ databases">
        <authorList>
            <person name="Cross G.A.M."/>
            <person name="Kim H.-S."/>
            <person name="Wickstead B."/>
        </authorList>
    </citation>
    <scope>NUCLEOTIDE SEQUENCE</scope>
    <source>
        <strain evidence="10">Lister 427</strain>
    </source>
</reference>
<dbReference type="GO" id="GO:0005886">
    <property type="term" value="C:plasma membrane"/>
    <property type="evidence" value="ECO:0007669"/>
    <property type="project" value="UniProtKB-SubCell"/>
</dbReference>
<keyword evidence="6" id="KW-0472">Membrane</keyword>
<reference evidence="10" key="2">
    <citation type="journal article" date="2014" name="Mol. Biochem. Parasitol.">
        <title>Capturing the variant surface glycoprotein repertoire (the VSGnome) of Trypanosoma brucei Lister 427.</title>
        <authorList>
            <person name="Cross G.A."/>
            <person name="Kim H.S."/>
            <person name="Wickstead B."/>
        </authorList>
    </citation>
    <scope>NUCLEOTIDE SEQUENCE</scope>
    <source>
        <strain evidence="10">Lister 427</strain>
    </source>
</reference>
<feature type="non-terminal residue" evidence="10">
    <location>
        <position position="291"/>
    </location>
</feature>
<dbReference type="EMBL" id="KC611920">
    <property type="protein sequence ID" value="AGH59351.1"/>
    <property type="molecule type" value="Genomic_DNA"/>
</dbReference>
<dbReference type="Pfam" id="PF13206">
    <property type="entry name" value="VSG_B"/>
    <property type="match status" value="1"/>
</dbReference>
<feature type="domain" description="Trypanosome variant surface glycoprotein B-type N-terminal" evidence="9">
    <location>
        <begin position="2"/>
        <end position="264"/>
    </location>
</feature>
<evidence type="ECO:0000256" key="8">
    <source>
        <dbReference type="ARBA" id="ARBA00023288"/>
    </source>
</evidence>
<evidence type="ECO:0000256" key="5">
    <source>
        <dbReference type="ARBA" id="ARBA00022729"/>
    </source>
</evidence>
<keyword evidence="5" id="KW-0732">Signal</keyword>